<organism evidence="1 2">
    <name type="scientific">Thiohalobacter thiocyanaticus</name>
    <dbReference type="NCBI Taxonomy" id="585455"/>
    <lineage>
        <taxon>Bacteria</taxon>
        <taxon>Pseudomonadati</taxon>
        <taxon>Pseudomonadota</taxon>
        <taxon>Gammaproteobacteria</taxon>
        <taxon>Thiohalobacterales</taxon>
        <taxon>Thiohalobacteraceae</taxon>
        <taxon>Thiohalobacter</taxon>
    </lineage>
</organism>
<accession>A0A1Z4VUP2</accession>
<dbReference type="RefSeq" id="WP_096367157.1">
    <property type="nucleotide sequence ID" value="NZ_AP018052.1"/>
</dbReference>
<dbReference type="Proteomes" id="UP000218765">
    <property type="component" value="Chromosome"/>
</dbReference>
<evidence type="ECO:0000313" key="1">
    <source>
        <dbReference type="EMBL" id="BAZ95142.1"/>
    </source>
</evidence>
<sequence>MALTDNPEVNALIDRLCAEGCTVVQEYILALESGTEHPAYAHLDTAGRRLLLAELRAIMAVYESQG</sequence>
<name>A0A1Z4VUP2_9GAMM</name>
<dbReference type="GO" id="GO:0004812">
    <property type="term" value="F:aminoacyl-tRNA ligase activity"/>
    <property type="evidence" value="ECO:0007669"/>
    <property type="project" value="UniProtKB-KW"/>
</dbReference>
<dbReference type="EMBL" id="AP018052">
    <property type="protein sequence ID" value="BAZ95142.1"/>
    <property type="molecule type" value="Genomic_DNA"/>
</dbReference>
<keyword evidence="1" id="KW-0030">Aminoacyl-tRNA synthetase</keyword>
<evidence type="ECO:0000313" key="2">
    <source>
        <dbReference type="Proteomes" id="UP000218765"/>
    </source>
</evidence>
<gene>
    <name evidence="1" type="ORF">FOKN1_2782</name>
</gene>
<proteinExistence type="predicted"/>
<dbReference type="KEGG" id="ttc:FOKN1_2782"/>
<reference evidence="1 2" key="1">
    <citation type="submission" date="2017-05" db="EMBL/GenBank/DDBJ databases">
        <title>Thiocyanate degradation by Thiohalobacter thiocyanaticus FOKN1.</title>
        <authorList>
            <person name="Oshiki M."/>
            <person name="Fukushima T."/>
            <person name="Kawano S."/>
            <person name="Nakagawa J."/>
        </authorList>
    </citation>
    <scope>NUCLEOTIDE SEQUENCE [LARGE SCALE GENOMIC DNA]</scope>
    <source>
        <strain evidence="1 2">FOKN1</strain>
    </source>
</reference>
<keyword evidence="1" id="KW-0436">Ligase</keyword>
<protein>
    <submittedName>
        <fullName evidence="1">Glycyl-tRNA synthetase, alpha subunit</fullName>
    </submittedName>
</protein>
<dbReference type="AlphaFoldDB" id="A0A1Z4VUP2"/>
<keyword evidence="2" id="KW-1185">Reference proteome</keyword>